<dbReference type="Proteomes" id="UP000231846">
    <property type="component" value="Unassembled WGS sequence"/>
</dbReference>
<evidence type="ECO:0000313" key="4">
    <source>
        <dbReference type="Proteomes" id="UP000436803"/>
    </source>
</evidence>
<organism evidence="2 3">
    <name type="scientific">Bacteroides fragilis</name>
    <dbReference type="NCBI Taxonomy" id="817"/>
    <lineage>
        <taxon>Bacteria</taxon>
        <taxon>Pseudomonadati</taxon>
        <taxon>Bacteroidota</taxon>
        <taxon>Bacteroidia</taxon>
        <taxon>Bacteroidales</taxon>
        <taxon>Bacteroidaceae</taxon>
        <taxon>Bacteroides</taxon>
    </lineage>
</organism>
<dbReference type="Proteomes" id="UP000436803">
    <property type="component" value="Unassembled WGS sequence"/>
</dbReference>
<reference evidence="2" key="2">
    <citation type="submission" date="2017-10" db="EMBL/GenBank/DDBJ databases">
        <authorList>
            <person name="Banno H."/>
            <person name="Chua N.-H."/>
        </authorList>
    </citation>
    <scope>NUCLEOTIDE SEQUENCE</scope>
    <source>
        <strain evidence="2">12905</strain>
    </source>
</reference>
<proteinExistence type="predicted"/>
<evidence type="ECO:0000313" key="3">
    <source>
        <dbReference type="Proteomes" id="UP000231846"/>
    </source>
</evidence>
<evidence type="ECO:0000313" key="2">
    <source>
        <dbReference type="EMBL" id="PJY73993.1"/>
    </source>
</evidence>
<sequence>MRPFFILLSVVALLSCVERRTTDPYINGATRVINIPEDYEQNICSDALFESVDLVPLETTEECLIGRVDRLLICDSLYLINDTRQRVLVFDRTGKFRYQIGKRGGAPNEYLEVRDFLINDKSELEILDFKKILRYSLTGEFIGDTRFDYLSDENLYCNPSFFVASPIAGYYLWGSGMGSCKAGDGNCLMYKTDEEMKIERGYFPIGRGADGNHYRFSKYDKRILIDPIFGDYNIYQIDSLDNLSARYVFDFGNKACKRDLDCSDMMSATVQKGLDESVVALYNFQETNKWLHLDFVYKGNVYSLFYSKTNDEVSVVDIKGCQLENKNSFGFWGAIGVEGEALVNAVEASWVKAEVGRLNPVVVEKLGLNKWNSIQESDNPVLAFYRFK</sequence>
<comment type="caution">
    <text evidence="2">The sequence shown here is derived from an EMBL/GenBank/DDBJ whole genome shotgun (WGS) entry which is preliminary data.</text>
</comment>
<reference evidence="2 3" key="1">
    <citation type="journal article" date="2017" name="MBio">
        <title>Gut Symbiont Bacteroides fragilis Secretes a Eukaryotic-Like Ubiquitin Protein That Mediates Intraspecies Antagonism.</title>
        <authorList>
            <person name="Chatzidaki-Livanis M."/>
            <person name="Coyne M.J."/>
            <person name="Roelofs K.G."/>
            <person name="Gentyala R.R."/>
            <person name="Caldwell J.M."/>
            <person name="Comstock L.E."/>
        </authorList>
    </citation>
    <scope>NUCLEOTIDE SEQUENCE [LARGE SCALE GENOMIC DNA]</scope>
    <source>
        <strain evidence="2 3">12905</strain>
    </source>
</reference>
<gene>
    <name evidence="2" type="ORF">CQW34_02810</name>
    <name evidence="1" type="ORF">F2Z29_04240</name>
</gene>
<dbReference type="EMBL" id="PDCW01000019">
    <property type="protein sequence ID" value="PJY73993.1"/>
    <property type="molecule type" value="Genomic_DNA"/>
</dbReference>
<name>A0A2M9V5S0_BACFG</name>
<dbReference type="RefSeq" id="WP_005801611.1">
    <property type="nucleotide sequence ID" value="NZ_JADMXD010000001.1"/>
</dbReference>
<accession>A0A2M9V5S0</accession>
<evidence type="ECO:0000313" key="1">
    <source>
        <dbReference type="EMBL" id="KAA5177202.1"/>
    </source>
</evidence>
<dbReference type="Pfam" id="PF17170">
    <property type="entry name" value="DUF5128"/>
    <property type="match status" value="1"/>
</dbReference>
<dbReference type="AlphaFoldDB" id="A0A2M9V5S0"/>
<protein>
    <submittedName>
        <fullName evidence="2">6-bladed beta-propeller</fullName>
    </submittedName>
</protein>
<dbReference type="PROSITE" id="PS51257">
    <property type="entry name" value="PROKAR_LIPOPROTEIN"/>
    <property type="match status" value="1"/>
</dbReference>
<reference evidence="1 4" key="3">
    <citation type="journal article" date="2019" name="Nat. Med.">
        <title>A library of human gut bacterial isolates paired with longitudinal multiomics data enables mechanistic microbiome research.</title>
        <authorList>
            <person name="Poyet M."/>
            <person name="Groussin M."/>
            <person name="Gibbons S.M."/>
            <person name="Avila-Pacheco J."/>
            <person name="Jiang X."/>
            <person name="Kearney S.M."/>
            <person name="Perrotta A.R."/>
            <person name="Berdy B."/>
            <person name="Zhao S."/>
            <person name="Lieberman T.D."/>
            <person name="Swanson P.K."/>
            <person name="Smith M."/>
            <person name="Roesemann S."/>
            <person name="Alexander J.E."/>
            <person name="Rich S.A."/>
            <person name="Livny J."/>
            <person name="Vlamakis H."/>
            <person name="Clish C."/>
            <person name="Bullock K."/>
            <person name="Deik A."/>
            <person name="Scott J."/>
            <person name="Pierce K.A."/>
            <person name="Xavier R.J."/>
            <person name="Alm E.J."/>
        </authorList>
    </citation>
    <scope>NUCLEOTIDE SEQUENCE [LARGE SCALE GENOMIC DNA]</scope>
    <source>
        <strain evidence="1 4">BIOML-A7</strain>
    </source>
</reference>
<dbReference type="EMBL" id="VWAW01000003">
    <property type="protein sequence ID" value="KAA5177202.1"/>
    <property type="molecule type" value="Genomic_DNA"/>
</dbReference>